<proteinExistence type="predicted"/>
<reference evidence="1" key="2">
    <citation type="submission" date="2023-06" db="EMBL/GenBank/DDBJ databases">
        <authorList>
            <consortium name="Lawrence Berkeley National Laboratory"/>
            <person name="Haridas S."/>
            <person name="Hensen N."/>
            <person name="Bonometti L."/>
            <person name="Westerberg I."/>
            <person name="Brannstrom I.O."/>
            <person name="Guillou S."/>
            <person name="Cros-Aarteil S."/>
            <person name="Calhoun S."/>
            <person name="Kuo A."/>
            <person name="Mondo S."/>
            <person name="Pangilinan J."/>
            <person name="Riley R."/>
            <person name="Labutti K."/>
            <person name="Andreopoulos B."/>
            <person name="Lipzen A."/>
            <person name="Chen C."/>
            <person name="Yanf M."/>
            <person name="Daum C."/>
            <person name="Ng V."/>
            <person name="Clum A."/>
            <person name="Steindorff A."/>
            <person name="Ohm R."/>
            <person name="Martin F."/>
            <person name="Silar P."/>
            <person name="Natvig D."/>
            <person name="Lalanne C."/>
            <person name="Gautier V."/>
            <person name="Ament-Velasquez S.L."/>
            <person name="Kruys A."/>
            <person name="Hutchinson M.I."/>
            <person name="Powell A.J."/>
            <person name="Barry K."/>
            <person name="Miller A.N."/>
            <person name="Grigoriev I.V."/>
            <person name="Debuchy R."/>
            <person name="Gladieux P."/>
            <person name="Thoren M.H."/>
            <person name="Johannesson H."/>
        </authorList>
    </citation>
    <scope>NUCLEOTIDE SEQUENCE</scope>
    <source>
        <strain evidence="1">CBS 955.72</strain>
    </source>
</reference>
<dbReference type="EMBL" id="JAUIQD010000002">
    <property type="protein sequence ID" value="KAK3360000.1"/>
    <property type="molecule type" value="Genomic_DNA"/>
</dbReference>
<evidence type="ECO:0000313" key="2">
    <source>
        <dbReference type="Proteomes" id="UP001275084"/>
    </source>
</evidence>
<evidence type="ECO:0000313" key="1">
    <source>
        <dbReference type="EMBL" id="KAK3360000.1"/>
    </source>
</evidence>
<dbReference type="Proteomes" id="UP001275084">
    <property type="component" value="Unassembled WGS sequence"/>
</dbReference>
<organism evidence="1 2">
    <name type="scientific">Lasiosphaeria hispida</name>
    <dbReference type="NCBI Taxonomy" id="260671"/>
    <lineage>
        <taxon>Eukaryota</taxon>
        <taxon>Fungi</taxon>
        <taxon>Dikarya</taxon>
        <taxon>Ascomycota</taxon>
        <taxon>Pezizomycotina</taxon>
        <taxon>Sordariomycetes</taxon>
        <taxon>Sordariomycetidae</taxon>
        <taxon>Sordariales</taxon>
        <taxon>Lasiosphaeriaceae</taxon>
        <taxon>Lasiosphaeria</taxon>
    </lineage>
</organism>
<dbReference type="AlphaFoldDB" id="A0AAJ0HRB3"/>
<comment type="caution">
    <text evidence="1">The sequence shown here is derived from an EMBL/GenBank/DDBJ whole genome shotgun (WGS) entry which is preliminary data.</text>
</comment>
<reference evidence="1" key="1">
    <citation type="journal article" date="2023" name="Mol. Phylogenet. Evol.">
        <title>Genome-scale phylogeny and comparative genomics of the fungal order Sordariales.</title>
        <authorList>
            <person name="Hensen N."/>
            <person name="Bonometti L."/>
            <person name="Westerberg I."/>
            <person name="Brannstrom I.O."/>
            <person name="Guillou S."/>
            <person name="Cros-Aarteil S."/>
            <person name="Calhoun S."/>
            <person name="Haridas S."/>
            <person name="Kuo A."/>
            <person name="Mondo S."/>
            <person name="Pangilinan J."/>
            <person name="Riley R."/>
            <person name="LaButti K."/>
            <person name="Andreopoulos B."/>
            <person name="Lipzen A."/>
            <person name="Chen C."/>
            <person name="Yan M."/>
            <person name="Daum C."/>
            <person name="Ng V."/>
            <person name="Clum A."/>
            <person name="Steindorff A."/>
            <person name="Ohm R.A."/>
            <person name="Martin F."/>
            <person name="Silar P."/>
            <person name="Natvig D.O."/>
            <person name="Lalanne C."/>
            <person name="Gautier V."/>
            <person name="Ament-Velasquez S.L."/>
            <person name="Kruys A."/>
            <person name="Hutchinson M.I."/>
            <person name="Powell A.J."/>
            <person name="Barry K."/>
            <person name="Miller A.N."/>
            <person name="Grigoriev I.V."/>
            <person name="Debuchy R."/>
            <person name="Gladieux P."/>
            <person name="Hiltunen Thoren M."/>
            <person name="Johannesson H."/>
        </authorList>
    </citation>
    <scope>NUCLEOTIDE SEQUENCE</scope>
    <source>
        <strain evidence="1">CBS 955.72</strain>
    </source>
</reference>
<accession>A0AAJ0HRB3</accession>
<sequence length="201" mass="21914">MEPSCICRSCMPPCPPPLHNGAPHRALTQPPQRTLHKFNRSIRVVRLGHSSTHRGCFCLCPVCPAWLKTLPRTGSVLVFGAANIGAANSNMNREVITDSNALITSSAINPVVPMASERTARCCSVPSHYRSHIKTYKVSPTTGSGMAKRRCRLSFRIRCIGTPSDPRFGVRVNRGLSAATEIIPSAPAQSGRFNGYMCWLI</sequence>
<keyword evidence="2" id="KW-1185">Reference proteome</keyword>
<gene>
    <name evidence="1" type="ORF">B0T25DRAFT_117414</name>
</gene>
<name>A0AAJ0HRB3_9PEZI</name>
<protein>
    <submittedName>
        <fullName evidence="1">Uncharacterized protein</fullName>
    </submittedName>
</protein>